<dbReference type="GO" id="GO:0008270">
    <property type="term" value="F:zinc ion binding"/>
    <property type="evidence" value="ECO:0007669"/>
    <property type="project" value="InterPro"/>
</dbReference>
<accession>A0A1X1K402</accession>
<feature type="domain" description="HNH" evidence="1">
    <location>
        <begin position="104"/>
        <end position="150"/>
    </location>
</feature>
<dbReference type="RefSeq" id="WP_084865152.1">
    <property type="nucleotide sequence ID" value="NZ_NCVH01000032.1"/>
</dbReference>
<proteinExistence type="predicted"/>
<evidence type="ECO:0000313" key="3">
    <source>
        <dbReference type="Proteomes" id="UP000193367"/>
    </source>
</evidence>
<reference evidence="2 3" key="1">
    <citation type="journal article" date="2016" name="Eur. J. Clin. Microbiol. Infect. Dis.">
        <title>Whole genome sequencing as a tool for phylogenetic analysis of clinical strains of Mitis group streptococci.</title>
        <authorList>
            <person name="Rasmussen L.H."/>
            <person name="Dargis R."/>
            <person name="Hojholt K."/>
            <person name="Christensen J.J."/>
            <person name="Skovgaard O."/>
            <person name="Justesen U.S."/>
            <person name="Rosenvinge F.S."/>
            <person name="Moser C."/>
            <person name="Lukjancenko O."/>
            <person name="Rasmussen S."/>
            <person name="Nielsen X.C."/>
        </authorList>
    </citation>
    <scope>NUCLEOTIDE SEQUENCE [LARGE SCALE GENOMIC DNA]</scope>
    <source>
        <strain evidence="2 3">RH_17439_08</strain>
    </source>
</reference>
<dbReference type="GO" id="GO:0003676">
    <property type="term" value="F:nucleic acid binding"/>
    <property type="evidence" value="ECO:0007669"/>
    <property type="project" value="InterPro"/>
</dbReference>
<dbReference type="CDD" id="cd00085">
    <property type="entry name" value="HNHc"/>
    <property type="match status" value="1"/>
</dbReference>
<gene>
    <name evidence="2" type="ORF">B7698_07415</name>
</gene>
<evidence type="ECO:0000259" key="1">
    <source>
        <dbReference type="Pfam" id="PF01844"/>
    </source>
</evidence>
<dbReference type="AlphaFoldDB" id="A0A1X1K402"/>
<dbReference type="EMBL" id="NCVH01000032">
    <property type="protein sequence ID" value="ORO94203.1"/>
    <property type="molecule type" value="Genomic_DNA"/>
</dbReference>
<evidence type="ECO:0000313" key="2">
    <source>
        <dbReference type="EMBL" id="ORO94203.1"/>
    </source>
</evidence>
<sequence length="442" mass="51688">MRRIEGMDITVKEILDTLRYESVDFVEMLDIDDEDNFNAIVSLLSYYEKEYNDSYDNLSNLRITSKDDDNYTFSSIQNYYSEYYSGRTLFKYREYMEQLVEKRCPVCDCSFAYSQVTLDHILPKSKFPFLSITPINLVPTCYNCNMRKNDGIPSKVLNPYFHGFSPFDYLTIIIKVNVEKPFESIIDINFADLNVVHQEQVMYIRENIDLYKLRQKYLDLTNIAFLKLMDEFQQVIHLNSDVYSITELKGYFLCLDNYVDSEGYKFIDESYLRHLCILTINENTEFLTCLAKHLNILVNYSDKLADSIKNLEAKAQEELINHRANCLELIKGVLPLILFIGIYELKNSYLELIDFRGVFQSEQMVFNFRPEGKYSELINSHKSFNVNESLLLSIVKPENKAGTEIVIPLSNGNFCILLIEGSFDINSQHLEELNPIINQILR</sequence>
<dbReference type="GO" id="GO:0004519">
    <property type="term" value="F:endonuclease activity"/>
    <property type="evidence" value="ECO:0007669"/>
    <property type="project" value="InterPro"/>
</dbReference>
<dbReference type="Proteomes" id="UP000193367">
    <property type="component" value="Unassembled WGS sequence"/>
</dbReference>
<dbReference type="InterPro" id="IPR002711">
    <property type="entry name" value="HNH"/>
</dbReference>
<comment type="caution">
    <text evidence="2">The sequence shown here is derived from an EMBL/GenBank/DDBJ whole genome shotgun (WGS) entry which is preliminary data.</text>
</comment>
<name>A0A1X1K402_STRMT</name>
<protein>
    <recommendedName>
        <fullName evidence="1">HNH domain-containing protein</fullName>
    </recommendedName>
</protein>
<organism evidence="2 3">
    <name type="scientific">Streptococcus mitis</name>
    <dbReference type="NCBI Taxonomy" id="28037"/>
    <lineage>
        <taxon>Bacteria</taxon>
        <taxon>Bacillati</taxon>
        <taxon>Bacillota</taxon>
        <taxon>Bacilli</taxon>
        <taxon>Lactobacillales</taxon>
        <taxon>Streptococcaceae</taxon>
        <taxon>Streptococcus</taxon>
        <taxon>Streptococcus mitis group</taxon>
    </lineage>
</organism>
<dbReference type="InterPro" id="IPR003615">
    <property type="entry name" value="HNH_nuc"/>
</dbReference>
<dbReference type="Gene3D" id="1.10.30.50">
    <property type="match status" value="1"/>
</dbReference>
<dbReference type="Pfam" id="PF01844">
    <property type="entry name" value="HNH"/>
    <property type="match status" value="1"/>
</dbReference>